<dbReference type="AlphaFoldDB" id="A0A0K1PTW8"/>
<dbReference type="PANTHER" id="PTHR43798">
    <property type="entry name" value="MONOACYLGLYCEROL LIPASE"/>
    <property type="match status" value="1"/>
</dbReference>
<reference evidence="2 3" key="1">
    <citation type="submission" date="2015-08" db="EMBL/GenBank/DDBJ databases">
        <authorList>
            <person name="Babu N.S."/>
            <person name="Beckwith C.J."/>
            <person name="Beseler K.G."/>
            <person name="Brison A."/>
            <person name="Carone J.V."/>
            <person name="Caskin T.P."/>
            <person name="Diamond M."/>
            <person name="Durham M.E."/>
            <person name="Foxe J.M."/>
            <person name="Go M."/>
            <person name="Henderson B.A."/>
            <person name="Jones I.B."/>
            <person name="McGettigan J.A."/>
            <person name="Micheletti S.J."/>
            <person name="Nasrallah M.E."/>
            <person name="Ortiz D."/>
            <person name="Piller C.R."/>
            <person name="Privatt S.R."/>
            <person name="Schneider S.L."/>
            <person name="Sharp S."/>
            <person name="Smith T.C."/>
            <person name="Stanton J.D."/>
            <person name="Ullery H.E."/>
            <person name="Wilson R.J."/>
            <person name="Serrano M.G."/>
            <person name="Buck G."/>
            <person name="Lee V."/>
            <person name="Wang Y."/>
            <person name="Carvalho R."/>
            <person name="Voegtly L."/>
            <person name="Shi R."/>
            <person name="Duckworth R."/>
            <person name="Johnson A."/>
            <person name="Loviza R."/>
            <person name="Walstead R."/>
            <person name="Shah Z."/>
            <person name="Kiflezghi M."/>
            <person name="Wade K."/>
            <person name="Ball S.L."/>
            <person name="Bradley K.W."/>
            <person name="Asai D.J."/>
            <person name="Bowman C.A."/>
            <person name="Russell D.A."/>
            <person name="Pope W.H."/>
            <person name="Jacobs-Sera D."/>
            <person name="Hendrix R.W."/>
            <person name="Hatfull G.F."/>
        </authorList>
    </citation>
    <scope>NUCLEOTIDE SEQUENCE [LARGE SCALE GENOMIC DNA]</scope>
    <source>
        <strain evidence="2 3">DSM 27648</strain>
    </source>
</reference>
<evidence type="ECO:0000259" key="1">
    <source>
        <dbReference type="Pfam" id="PF00561"/>
    </source>
</evidence>
<keyword evidence="3" id="KW-1185">Reference proteome</keyword>
<dbReference type="SUPFAM" id="SSF53474">
    <property type="entry name" value="alpha/beta-Hydrolases"/>
    <property type="match status" value="1"/>
</dbReference>
<name>A0A0K1PTW8_9BACT</name>
<dbReference type="PRINTS" id="PR00111">
    <property type="entry name" value="ABHYDROLASE"/>
</dbReference>
<dbReference type="GO" id="GO:0016020">
    <property type="term" value="C:membrane"/>
    <property type="evidence" value="ECO:0007669"/>
    <property type="project" value="TreeGrafter"/>
</dbReference>
<dbReference type="RefSeq" id="WP_146648203.1">
    <property type="nucleotide sequence ID" value="NZ_CP012333.1"/>
</dbReference>
<organism evidence="2 3">
    <name type="scientific">Labilithrix luteola</name>
    <dbReference type="NCBI Taxonomy" id="1391654"/>
    <lineage>
        <taxon>Bacteria</taxon>
        <taxon>Pseudomonadati</taxon>
        <taxon>Myxococcota</taxon>
        <taxon>Polyangia</taxon>
        <taxon>Polyangiales</taxon>
        <taxon>Labilitrichaceae</taxon>
        <taxon>Labilithrix</taxon>
    </lineage>
</organism>
<dbReference type="InterPro" id="IPR050266">
    <property type="entry name" value="AB_hydrolase_sf"/>
</dbReference>
<dbReference type="STRING" id="1391654.AKJ09_03652"/>
<evidence type="ECO:0000313" key="3">
    <source>
        <dbReference type="Proteomes" id="UP000064967"/>
    </source>
</evidence>
<dbReference type="Proteomes" id="UP000064967">
    <property type="component" value="Chromosome"/>
</dbReference>
<dbReference type="OrthoDB" id="9808398at2"/>
<protein>
    <submittedName>
        <fullName evidence="2">Putative hydrolase</fullName>
    </submittedName>
</protein>
<gene>
    <name evidence="2" type="ORF">AKJ09_03652</name>
</gene>
<feature type="domain" description="AB hydrolase-1" evidence="1">
    <location>
        <begin position="30"/>
        <end position="263"/>
    </location>
</feature>
<keyword evidence="2" id="KW-0378">Hydrolase</keyword>
<dbReference type="Gene3D" id="3.40.50.1820">
    <property type="entry name" value="alpha/beta hydrolase"/>
    <property type="match status" value="1"/>
</dbReference>
<dbReference type="Pfam" id="PF00561">
    <property type="entry name" value="Abhydrolase_1"/>
    <property type="match status" value="1"/>
</dbReference>
<proteinExistence type="predicted"/>
<dbReference type="InterPro" id="IPR029058">
    <property type="entry name" value="AB_hydrolase_fold"/>
</dbReference>
<dbReference type="GO" id="GO:0016787">
    <property type="term" value="F:hydrolase activity"/>
    <property type="evidence" value="ECO:0007669"/>
    <property type="project" value="UniProtKB-KW"/>
</dbReference>
<accession>A0A0K1PTW8</accession>
<dbReference type="PANTHER" id="PTHR43798:SF33">
    <property type="entry name" value="HYDROLASE, PUTATIVE (AFU_ORTHOLOGUE AFUA_2G14860)-RELATED"/>
    <property type="match status" value="1"/>
</dbReference>
<dbReference type="InterPro" id="IPR000073">
    <property type="entry name" value="AB_hydrolase_1"/>
</dbReference>
<sequence>MTAVKRAVHFSIEGVRVHGVDLGPATSRTPLLLLHGLYDSHRTWKNVAPAFARDRRVLMPDLPGHGLSDRPDASYELGWHAGIIARWLEALGVKELDVVGHSFGGGVAQMLLLERRLRIRRLVLVASGGLGREVGSALRLASVRGVVERFGQPFMRMGTYVVLLGAGAFSRSDIRELAEMNAEPGSARAFARTVRDVIDWRGQRRTFFDRAHTIQELPAIAVLWGSRDKVIPIAHAGTFADALENVVFVPFEGCGHYLHREEPEAFARVVRELLEEPSLCPARLREWGQTAQH</sequence>
<dbReference type="KEGG" id="llu:AKJ09_03652"/>
<dbReference type="EMBL" id="CP012333">
    <property type="protein sequence ID" value="AKU96988.1"/>
    <property type="molecule type" value="Genomic_DNA"/>
</dbReference>
<evidence type="ECO:0000313" key="2">
    <source>
        <dbReference type="EMBL" id="AKU96988.1"/>
    </source>
</evidence>